<evidence type="ECO:0000256" key="3">
    <source>
        <dbReference type="ARBA" id="ARBA00022553"/>
    </source>
</evidence>
<dbReference type="AlphaFoldDB" id="A0A9J6EFY3"/>
<keyword evidence="14" id="KW-1185">Reference proteome</keyword>
<evidence type="ECO:0000313" key="14">
    <source>
        <dbReference type="Proteomes" id="UP000821866"/>
    </source>
</evidence>
<proteinExistence type="predicted"/>
<comment type="catalytic activity">
    <reaction evidence="10">
        <text>L-seryl-[protein] + ATP = O-phospho-L-seryl-[protein] + ADP + H(+)</text>
        <dbReference type="Rhea" id="RHEA:17989"/>
        <dbReference type="Rhea" id="RHEA-COMP:9863"/>
        <dbReference type="Rhea" id="RHEA-COMP:11604"/>
        <dbReference type="ChEBI" id="CHEBI:15378"/>
        <dbReference type="ChEBI" id="CHEBI:29999"/>
        <dbReference type="ChEBI" id="CHEBI:30616"/>
        <dbReference type="ChEBI" id="CHEBI:83421"/>
        <dbReference type="ChEBI" id="CHEBI:456216"/>
        <dbReference type="EC" id="2.7.11.22"/>
    </reaction>
</comment>
<dbReference type="GO" id="GO:0000086">
    <property type="term" value="P:G2/M transition of mitotic cell cycle"/>
    <property type="evidence" value="ECO:0007669"/>
    <property type="project" value="TreeGrafter"/>
</dbReference>
<reference evidence="13" key="2">
    <citation type="submission" date="2021-09" db="EMBL/GenBank/DDBJ databases">
        <authorList>
            <person name="Jia N."/>
            <person name="Wang J."/>
            <person name="Shi W."/>
            <person name="Du L."/>
            <person name="Sun Y."/>
            <person name="Zhan W."/>
            <person name="Jiang J."/>
            <person name="Wang Q."/>
            <person name="Zhang B."/>
            <person name="Ji P."/>
            <person name="Sakyi L.B."/>
            <person name="Cui X."/>
            <person name="Yuan T."/>
            <person name="Jiang B."/>
            <person name="Yang W."/>
            <person name="Lam T.T.-Y."/>
            <person name="Chang Q."/>
            <person name="Ding S."/>
            <person name="Wang X."/>
            <person name="Zhu J."/>
            <person name="Ruan X."/>
            <person name="Zhao L."/>
            <person name="Wei J."/>
            <person name="Que T."/>
            <person name="Du C."/>
            <person name="Cheng J."/>
            <person name="Dai P."/>
            <person name="Han X."/>
            <person name="Huang E."/>
            <person name="Gao Y."/>
            <person name="Liu J."/>
            <person name="Shao H."/>
            <person name="Ye R."/>
            <person name="Li L."/>
            <person name="Wei W."/>
            <person name="Wang X."/>
            <person name="Wang C."/>
            <person name="Huo Q."/>
            <person name="Li W."/>
            <person name="Guo W."/>
            <person name="Chen H."/>
            <person name="Chen S."/>
            <person name="Zhou L."/>
            <person name="Zhou L."/>
            <person name="Ni X."/>
            <person name="Tian J."/>
            <person name="Zhou Y."/>
            <person name="Sheng Y."/>
            <person name="Liu T."/>
            <person name="Pan Y."/>
            <person name="Xia L."/>
            <person name="Li J."/>
            <person name="Zhao F."/>
            <person name="Cao W."/>
        </authorList>
    </citation>
    <scope>NUCLEOTIDE SEQUENCE</scope>
    <source>
        <strain evidence="13">Rmic-2018</strain>
        <tissue evidence="13">Larvae</tissue>
    </source>
</reference>
<comment type="catalytic activity">
    <reaction evidence="9">
        <text>L-threonyl-[protein] + ATP = O-phospho-L-threonyl-[protein] + ADP + H(+)</text>
        <dbReference type="Rhea" id="RHEA:46608"/>
        <dbReference type="Rhea" id="RHEA-COMP:11060"/>
        <dbReference type="Rhea" id="RHEA-COMP:11605"/>
        <dbReference type="ChEBI" id="CHEBI:15378"/>
        <dbReference type="ChEBI" id="CHEBI:30013"/>
        <dbReference type="ChEBI" id="CHEBI:30616"/>
        <dbReference type="ChEBI" id="CHEBI:61977"/>
        <dbReference type="ChEBI" id="CHEBI:456216"/>
        <dbReference type="EC" id="2.7.11.22"/>
    </reaction>
</comment>
<dbReference type="InterPro" id="IPR050108">
    <property type="entry name" value="CDK"/>
</dbReference>
<dbReference type="PANTHER" id="PTHR24056">
    <property type="entry name" value="CELL DIVISION PROTEIN KINASE"/>
    <property type="match status" value="1"/>
</dbReference>
<evidence type="ECO:0000259" key="12">
    <source>
        <dbReference type="PROSITE" id="PS50011"/>
    </source>
</evidence>
<dbReference type="PANTHER" id="PTHR24056:SF334">
    <property type="entry name" value="CYCLIN-DEPENDENT KINASE 1"/>
    <property type="match status" value="1"/>
</dbReference>
<sequence>MAEYEAIHLVLQYMTMGHVKLLNAQPKNKETLDGAVIKKYLSQIVDPILLFHQRRVLHRDLKPADLLIDGNGDNKVADFGLCHPFAEAVRLFTHNVGTL</sequence>
<evidence type="ECO:0000256" key="2">
    <source>
        <dbReference type="ARBA" id="ARBA00022527"/>
    </source>
</evidence>
<evidence type="ECO:0000256" key="10">
    <source>
        <dbReference type="ARBA" id="ARBA00048367"/>
    </source>
</evidence>
<keyword evidence="2" id="KW-0723">Serine/threonine-protein kinase</keyword>
<keyword evidence="7" id="KW-0067">ATP-binding</keyword>
<dbReference type="InterPro" id="IPR000719">
    <property type="entry name" value="Prot_kinase_dom"/>
</dbReference>
<evidence type="ECO:0000256" key="6">
    <source>
        <dbReference type="ARBA" id="ARBA00022777"/>
    </source>
</evidence>
<dbReference type="GO" id="GO:0008353">
    <property type="term" value="F:RNA polymerase II CTD heptapeptide repeat kinase activity"/>
    <property type="evidence" value="ECO:0007669"/>
    <property type="project" value="UniProtKB-EC"/>
</dbReference>
<dbReference type="EMBL" id="JABSTU010000004">
    <property type="protein sequence ID" value="KAH8033186.1"/>
    <property type="molecule type" value="Genomic_DNA"/>
</dbReference>
<comment type="catalytic activity">
    <reaction evidence="11">
        <text>[DNA-directed RNA polymerase] + ATP = phospho-[DNA-directed RNA polymerase] + ADP + H(+)</text>
        <dbReference type="Rhea" id="RHEA:10216"/>
        <dbReference type="Rhea" id="RHEA-COMP:11321"/>
        <dbReference type="Rhea" id="RHEA-COMP:11322"/>
        <dbReference type="ChEBI" id="CHEBI:15378"/>
        <dbReference type="ChEBI" id="CHEBI:30616"/>
        <dbReference type="ChEBI" id="CHEBI:43176"/>
        <dbReference type="ChEBI" id="CHEBI:68546"/>
        <dbReference type="ChEBI" id="CHEBI:456216"/>
        <dbReference type="EC" id="2.7.11.23"/>
    </reaction>
</comment>
<accession>A0A9J6EFY3</accession>
<dbReference type="Proteomes" id="UP000821866">
    <property type="component" value="Chromosome 2"/>
</dbReference>
<dbReference type="SUPFAM" id="SSF56112">
    <property type="entry name" value="Protein kinase-like (PK-like)"/>
    <property type="match status" value="1"/>
</dbReference>
<keyword evidence="4" id="KW-0808">Transferase</keyword>
<organism evidence="13 14">
    <name type="scientific">Rhipicephalus microplus</name>
    <name type="common">Cattle tick</name>
    <name type="synonym">Boophilus microplus</name>
    <dbReference type="NCBI Taxonomy" id="6941"/>
    <lineage>
        <taxon>Eukaryota</taxon>
        <taxon>Metazoa</taxon>
        <taxon>Ecdysozoa</taxon>
        <taxon>Arthropoda</taxon>
        <taxon>Chelicerata</taxon>
        <taxon>Arachnida</taxon>
        <taxon>Acari</taxon>
        <taxon>Parasitiformes</taxon>
        <taxon>Ixodida</taxon>
        <taxon>Ixodoidea</taxon>
        <taxon>Ixodidae</taxon>
        <taxon>Rhipicephalinae</taxon>
        <taxon>Rhipicephalus</taxon>
        <taxon>Boophilus</taxon>
    </lineage>
</organism>
<dbReference type="InterPro" id="IPR011009">
    <property type="entry name" value="Kinase-like_dom_sf"/>
</dbReference>
<reference evidence="13" key="1">
    <citation type="journal article" date="2020" name="Cell">
        <title>Large-Scale Comparative Analyses of Tick Genomes Elucidate Their Genetic Diversity and Vector Capacities.</title>
        <authorList>
            <consortium name="Tick Genome and Microbiome Consortium (TIGMIC)"/>
            <person name="Jia N."/>
            <person name="Wang J."/>
            <person name="Shi W."/>
            <person name="Du L."/>
            <person name="Sun Y."/>
            <person name="Zhan W."/>
            <person name="Jiang J.F."/>
            <person name="Wang Q."/>
            <person name="Zhang B."/>
            <person name="Ji P."/>
            <person name="Bell-Sakyi L."/>
            <person name="Cui X.M."/>
            <person name="Yuan T.T."/>
            <person name="Jiang B.G."/>
            <person name="Yang W.F."/>
            <person name="Lam T.T."/>
            <person name="Chang Q.C."/>
            <person name="Ding S.J."/>
            <person name="Wang X.J."/>
            <person name="Zhu J.G."/>
            <person name="Ruan X.D."/>
            <person name="Zhao L."/>
            <person name="Wei J.T."/>
            <person name="Ye R.Z."/>
            <person name="Que T.C."/>
            <person name="Du C.H."/>
            <person name="Zhou Y.H."/>
            <person name="Cheng J.X."/>
            <person name="Dai P.F."/>
            <person name="Guo W.B."/>
            <person name="Han X.H."/>
            <person name="Huang E.J."/>
            <person name="Li L.F."/>
            <person name="Wei W."/>
            <person name="Gao Y.C."/>
            <person name="Liu J.Z."/>
            <person name="Shao H.Z."/>
            <person name="Wang X."/>
            <person name="Wang C.C."/>
            <person name="Yang T.C."/>
            <person name="Huo Q.B."/>
            <person name="Li W."/>
            <person name="Chen H.Y."/>
            <person name="Chen S.E."/>
            <person name="Zhou L.G."/>
            <person name="Ni X.B."/>
            <person name="Tian J.H."/>
            <person name="Sheng Y."/>
            <person name="Liu T."/>
            <person name="Pan Y.S."/>
            <person name="Xia L.Y."/>
            <person name="Li J."/>
            <person name="Zhao F."/>
            <person name="Cao W.C."/>
        </authorList>
    </citation>
    <scope>NUCLEOTIDE SEQUENCE</scope>
    <source>
        <strain evidence="13">Rmic-2018</strain>
    </source>
</reference>
<dbReference type="GO" id="GO:0005524">
    <property type="term" value="F:ATP binding"/>
    <property type="evidence" value="ECO:0007669"/>
    <property type="project" value="UniProtKB-KW"/>
</dbReference>
<protein>
    <recommendedName>
        <fullName evidence="12">Protein kinase domain-containing protein</fullName>
    </recommendedName>
</protein>
<feature type="domain" description="Protein kinase" evidence="12">
    <location>
        <begin position="1"/>
        <end position="99"/>
    </location>
</feature>
<dbReference type="GO" id="GO:0005634">
    <property type="term" value="C:nucleus"/>
    <property type="evidence" value="ECO:0007669"/>
    <property type="project" value="UniProtKB-SubCell"/>
</dbReference>
<comment type="subcellular location">
    <subcellularLocation>
        <location evidence="1">Nucleus</location>
    </subcellularLocation>
</comment>
<keyword evidence="8" id="KW-0539">Nucleus</keyword>
<evidence type="ECO:0000256" key="7">
    <source>
        <dbReference type="ARBA" id="ARBA00022840"/>
    </source>
</evidence>
<gene>
    <name evidence="13" type="ORF">HPB51_008071</name>
</gene>
<comment type="caution">
    <text evidence="13">The sequence shown here is derived from an EMBL/GenBank/DDBJ whole genome shotgun (WGS) entry which is preliminary data.</text>
</comment>
<dbReference type="PROSITE" id="PS50011">
    <property type="entry name" value="PROTEIN_KINASE_DOM"/>
    <property type="match status" value="1"/>
</dbReference>
<dbReference type="GO" id="GO:0004693">
    <property type="term" value="F:cyclin-dependent protein serine/threonine kinase activity"/>
    <property type="evidence" value="ECO:0007669"/>
    <property type="project" value="UniProtKB-EC"/>
</dbReference>
<evidence type="ECO:0000313" key="13">
    <source>
        <dbReference type="EMBL" id="KAH8033186.1"/>
    </source>
</evidence>
<keyword evidence="3" id="KW-0597">Phosphoprotein</keyword>
<evidence type="ECO:0000256" key="1">
    <source>
        <dbReference type="ARBA" id="ARBA00004123"/>
    </source>
</evidence>
<dbReference type="Pfam" id="PF00069">
    <property type="entry name" value="Pkinase"/>
    <property type="match status" value="1"/>
</dbReference>
<evidence type="ECO:0000256" key="11">
    <source>
        <dbReference type="ARBA" id="ARBA00049280"/>
    </source>
</evidence>
<dbReference type="GO" id="GO:0007095">
    <property type="term" value="P:mitotic G2 DNA damage checkpoint signaling"/>
    <property type="evidence" value="ECO:0007669"/>
    <property type="project" value="TreeGrafter"/>
</dbReference>
<keyword evidence="5" id="KW-0547">Nucleotide-binding</keyword>
<evidence type="ECO:0000256" key="5">
    <source>
        <dbReference type="ARBA" id="ARBA00022741"/>
    </source>
</evidence>
<name>A0A9J6EFY3_RHIMP</name>
<evidence type="ECO:0000256" key="4">
    <source>
        <dbReference type="ARBA" id="ARBA00022679"/>
    </source>
</evidence>
<keyword evidence="6" id="KW-0418">Kinase</keyword>
<evidence type="ECO:0000256" key="8">
    <source>
        <dbReference type="ARBA" id="ARBA00023242"/>
    </source>
</evidence>
<dbReference type="VEuPathDB" id="VectorBase:LOC119162027"/>
<dbReference type="Gene3D" id="1.10.510.10">
    <property type="entry name" value="Transferase(Phosphotransferase) domain 1"/>
    <property type="match status" value="1"/>
</dbReference>
<evidence type="ECO:0000256" key="9">
    <source>
        <dbReference type="ARBA" id="ARBA00047811"/>
    </source>
</evidence>